<dbReference type="InterPro" id="IPR011660">
    <property type="entry name" value="VapB-like"/>
</dbReference>
<organism evidence="1 2">
    <name type="scientific">Candidatus Accumulibacter proximus</name>
    <dbReference type="NCBI Taxonomy" id="2954385"/>
    <lineage>
        <taxon>Bacteria</taxon>
        <taxon>Pseudomonadati</taxon>
        <taxon>Pseudomonadota</taxon>
        <taxon>Betaproteobacteria</taxon>
        <taxon>Candidatus Accumulibacter</taxon>
    </lineage>
</organism>
<protein>
    <submittedName>
        <fullName evidence="1">Type II toxin-antitoxin system VapB family antitoxin</fullName>
    </submittedName>
</protein>
<evidence type="ECO:0000313" key="1">
    <source>
        <dbReference type="EMBL" id="MBK7675304.1"/>
    </source>
</evidence>
<name>A0A935PZH5_9PROT</name>
<proteinExistence type="predicted"/>
<dbReference type="Pfam" id="PF07704">
    <property type="entry name" value="PSK_trans_fac"/>
    <property type="match status" value="1"/>
</dbReference>
<comment type="caution">
    <text evidence="1">The sequence shown here is derived from an EMBL/GenBank/DDBJ whole genome shotgun (WGS) entry which is preliminary data.</text>
</comment>
<gene>
    <name evidence="1" type="ORF">IPJ27_11395</name>
</gene>
<evidence type="ECO:0000313" key="2">
    <source>
        <dbReference type="Proteomes" id="UP000697998"/>
    </source>
</evidence>
<dbReference type="Proteomes" id="UP000697998">
    <property type="component" value="Unassembled WGS sequence"/>
</dbReference>
<reference evidence="1 2" key="1">
    <citation type="submission" date="2020-10" db="EMBL/GenBank/DDBJ databases">
        <title>Connecting structure to function with the recovery of over 1000 high-quality activated sludge metagenome-assembled genomes encoding full-length rRNA genes using long-read sequencing.</title>
        <authorList>
            <person name="Singleton C.M."/>
            <person name="Petriglieri F."/>
            <person name="Kristensen J.M."/>
            <person name="Kirkegaard R.H."/>
            <person name="Michaelsen T.Y."/>
            <person name="Andersen M.H."/>
            <person name="Karst S.M."/>
            <person name="Dueholm M.S."/>
            <person name="Nielsen P.H."/>
            <person name="Albertsen M."/>
        </authorList>
    </citation>
    <scope>NUCLEOTIDE SEQUENCE [LARGE SCALE GENOMIC DNA]</scope>
    <source>
        <strain evidence="1">EsbW_18-Q3-R4-48_BATAC.285</strain>
    </source>
</reference>
<dbReference type="EMBL" id="JADJMH010000009">
    <property type="protein sequence ID" value="MBK7675304.1"/>
    <property type="molecule type" value="Genomic_DNA"/>
</dbReference>
<accession>A0A935PZH5</accession>
<sequence length="79" mass="8285">MPLQIANPAVVGKVERLAKATGLSKTAAVEHAVDRLLGDLADVDDGAARAAALLAQIDRIPERSDAFDPLAWDERGLPA</sequence>
<dbReference type="AlphaFoldDB" id="A0A935PZH5"/>